<accession>A0A834L956</accession>
<dbReference type="PANTHER" id="PTHR16008:SF4">
    <property type="entry name" value="F-BOX ONLY PROTEIN 4"/>
    <property type="match status" value="1"/>
</dbReference>
<dbReference type="GO" id="GO:0031146">
    <property type="term" value="P:SCF-dependent proteasomal ubiquitin-dependent protein catabolic process"/>
    <property type="evidence" value="ECO:0007669"/>
    <property type="project" value="InterPro"/>
</dbReference>
<comment type="caution">
    <text evidence="2">The sequence shown here is derived from an EMBL/GenBank/DDBJ whole genome shotgun (WGS) entry which is preliminary data.</text>
</comment>
<reference evidence="2" key="1">
    <citation type="submission" date="2019-11" db="EMBL/GenBank/DDBJ databases">
        <authorList>
            <person name="Liu Y."/>
            <person name="Hou J."/>
            <person name="Li T.-Q."/>
            <person name="Guan C.-H."/>
            <person name="Wu X."/>
            <person name="Wu H.-Z."/>
            <person name="Ling F."/>
            <person name="Zhang R."/>
            <person name="Shi X.-G."/>
            <person name="Ren J.-P."/>
            <person name="Chen E.-F."/>
            <person name="Sun J.-M."/>
        </authorList>
    </citation>
    <scope>NUCLEOTIDE SEQUENCE</scope>
    <source>
        <strain evidence="2">Adult_tree_wgs_1</strain>
        <tissue evidence="2">Leaves</tissue>
    </source>
</reference>
<keyword evidence="3" id="KW-1185">Reference proteome</keyword>
<dbReference type="OrthoDB" id="3219396at2759"/>
<keyword evidence="1" id="KW-0472">Membrane</keyword>
<feature type="transmembrane region" description="Helical" evidence="1">
    <location>
        <begin position="149"/>
        <end position="170"/>
    </location>
</feature>
<sequence>MGRLFTIRGQLRASTAEAIMEALDGGHISEREVCVQWWKLGRWFYGFRLRDESRSHTFSLLDIAMDKEEEVLGVLRRGAIHEGTSKSSTSPDLKPTAYMRGGCHAWDWCNPINMNKHLQVPTSTYAPNDNVDAISVVPMQEFERKATNTNFITVVSLIFSGIALVMAMLLEVNGDLHLIISLYCIGSSRHDMPYGPRPTPAAIIPNGRNFG</sequence>
<dbReference type="Proteomes" id="UP000626092">
    <property type="component" value="Unassembled WGS sequence"/>
</dbReference>
<gene>
    <name evidence="2" type="ORF">RHSIM_Rhsim12G0090200</name>
</gene>
<dbReference type="AlphaFoldDB" id="A0A834L956"/>
<dbReference type="InterPro" id="IPR039588">
    <property type="entry name" value="FBXO4"/>
</dbReference>
<evidence type="ECO:0000313" key="3">
    <source>
        <dbReference type="Proteomes" id="UP000626092"/>
    </source>
</evidence>
<evidence type="ECO:0000256" key="1">
    <source>
        <dbReference type="SAM" id="Phobius"/>
    </source>
</evidence>
<dbReference type="GO" id="GO:0000209">
    <property type="term" value="P:protein polyubiquitination"/>
    <property type="evidence" value="ECO:0007669"/>
    <property type="project" value="TreeGrafter"/>
</dbReference>
<name>A0A834L956_RHOSS</name>
<evidence type="ECO:0000313" key="2">
    <source>
        <dbReference type="EMBL" id="KAF7123771.1"/>
    </source>
</evidence>
<organism evidence="2 3">
    <name type="scientific">Rhododendron simsii</name>
    <name type="common">Sims's rhododendron</name>
    <dbReference type="NCBI Taxonomy" id="118357"/>
    <lineage>
        <taxon>Eukaryota</taxon>
        <taxon>Viridiplantae</taxon>
        <taxon>Streptophyta</taxon>
        <taxon>Embryophyta</taxon>
        <taxon>Tracheophyta</taxon>
        <taxon>Spermatophyta</taxon>
        <taxon>Magnoliopsida</taxon>
        <taxon>eudicotyledons</taxon>
        <taxon>Gunneridae</taxon>
        <taxon>Pentapetalae</taxon>
        <taxon>asterids</taxon>
        <taxon>Ericales</taxon>
        <taxon>Ericaceae</taxon>
        <taxon>Ericoideae</taxon>
        <taxon>Rhodoreae</taxon>
        <taxon>Rhododendron</taxon>
    </lineage>
</organism>
<proteinExistence type="predicted"/>
<protein>
    <submittedName>
        <fullName evidence="2">Uncharacterized protein</fullName>
    </submittedName>
</protein>
<dbReference type="GO" id="GO:0019005">
    <property type="term" value="C:SCF ubiquitin ligase complex"/>
    <property type="evidence" value="ECO:0007669"/>
    <property type="project" value="TreeGrafter"/>
</dbReference>
<keyword evidence="1" id="KW-1133">Transmembrane helix</keyword>
<keyword evidence="1" id="KW-0812">Transmembrane</keyword>
<dbReference type="PANTHER" id="PTHR16008">
    <property type="entry name" value="F-BOX ONLY PROTEIN 4"/>
    <property type="match status" value="1"/>
</dbReference>
<dbReference type="EMBL" id="WJXA01000012">
    <property type="protein sequence ID" value="KAF7123771.1"/>
    <property type="molecule type" value="Genomic_DNA"/>
</dbReference>